<feature type="compositionally biased region" description="Basic and acidic residues" evidence="1">
    <location>
        <begin position="143"/>
        <end position="161"/>
    </location>
</feature>
<keyword evidence="2" id="KW-0812">Transmembrane</keyword>
<accession>A0AAV7CG64</accession>
<keyword evidence="4" id="KW-1185">Reference proteome</keyword>
<dbReference type="Proteomes" id="UP000824782">
    <property type="component" value="Unassembled WGS sequence"/>
</dbReference>
<reference evidence="3" key="1">
    <citation type="thesis" date="2020" institute="ProQuest LLC" country="789 East Eisenhower Parkway, Ann Arbor, MI, USA">
        <title>Comparative Genomics and Chromosome Evolution.</title>
        <authorList>
            <person name="Mudd A.B."/>
        </authorList>
    </citation>
    <scope>NUCLEOTIDE SEQUENCE</scope>
    <source>
        <strain evidence="3">237g6f4</strain>
        <tissue evidence="3">Blood</tissue>
    </source>
</reference>
<feature type="compositionally biased region" description="Basic and acidic residues" evidence="1">
    <location>
        <begin position="82"/>
        <end position="103"/>
    </location>
</feature>
<proteinExistence type="predicted"/>
<keyword evidence="2" id="KW-0472">Membrane</keyword>
<evidence type="ECO:0000313" key="4">
    <source>
        <dbReference type="Proteomes" id="UP000824782"/>
    </source>
</evidence>
<evidence type="ECO:0000313" key="3">
    <source>
        <dbReference type="EMBL" id="KAG8584029.1"/>
    </source>
</evidence>
<name>A0AAV7CG64_ENGPU</name>
<sequence>MATDRLSPMTSKGQMILGKMALPIRCHLFEASGTFTGGEKLCFLKDHVIITISIVYLYLIVTFSFVFNFHMINEEGDNDTEDEKKEERIHVSNKNSEDIKGTDKNAQSPPTKKCKAKKTNIQEKPDDDAEDKKELSEDAENSGDLKDTTMDSDTQEMKDPGLDSENEPCTQTDNGEEYKAEITSSNVDTEQPEGPSTTNADVDMAEASQEQEIAKDKENRSEDEMNIESQGEIGDFSKKALSTPLEDEPNESNHESKETIPITDPCSQPEAGDVSEDVQMHSQTIDPPHDEDDEGDNTVAGPEK</sequence>
<dbReference type="EMBL" id="WNYA01000003">
    <property type="protein sequence ID" value="KAG8584029.1"/>
    <property type="molecule type" value="Genomic_DNA"/>
</dbReference>
<protein>
    <submittedName>
        <fullName evidence="3">Uncharacterized protein</fullName>
    </submittedName>
</protein>
<organism evidence="3 4">
    <name type="scientific">Engystomops pustulosus</name>
    <name type="common">Tungara frog</name>
    <name type="synonym">Physalaemus pustulosus</name>
    <dbReference type="NCBI Taxonomy" id="76066"/>
    <lineage>
        <taxon>Eukaryota</taxon>
        <taxon>Metazoa</taxon>
        <taxon>Chordata</taxon>
        <taxon>Craniata</taxon>
        <taxon>Vertebrata</taxon>
        <taxon>Euteleostomi</taxon>
        <taxon>Amphibia</taxon>
        <taxon>Batrachia</taxon>
        <taxon>Anura</taxon>
        <taxon>Neobatrachia</taxon>
        <taxon>Hyloidea</taxon>
        <taxon>Leptodactylidae</taxon>
        <taxon>Leiuperinae</taxon>
        <taxon>Engystomops</taxon>
    </lineage>
</organism>
<keyword evidence="2" id="KW-1133">Transmembrane helix</keyword>
<feature type="transmembrane region" description="Helical" evidence="2">
    <location>
        <begin position="48"/>
        <end position="67"/>
    </location>
</feature>
<comment type="caution">
    <text evidence="3">The sequence shown here is derived from an EMBL/GenBank/DDBJ whole genome shotgun (WGS) entry which is preliminary data.</text>
</comment>
<evidence type="ECO:0000256" key="1">
    <source>
        <dbReference type="SAM" id="MobiDB-lite"/>
    </source>
</evidence>
<evidence type="ECO:0000256" key="2">
    <source>
        <dbReference type="SAM" id="Phobius"/>
    </source>
</evidence>
<dbReference type="AlphaFoldDB" id="A0AAV7CG64"/>
<feature type="compositionally biased region" description="Polar residues" evidence="1">
    <location>
        <begin position="182"/>
        <end position="200"/>
    </location>
</feature>
<gene>
    <name evidence="3" type="ORF">GDO81_008644</name>
</gene>
<feature type="compositionally biased region" description="Basic and acidic residues" evidence="1">
    <location>
        <begin position="120"/>
        <end position="136"/>
    </location>
</feature>
<feature type="region of interest" description="Disordered" evidence="1">
    <location>
        <begin position="76"/>
        <end position="304"/>
    </location>
</feature>
<feature type="compositionally biased region" description="Basic and acidic residues" evidence="1">
    <location>
        <begin position="212"/>
        <end position="223"/>
    </location>
</feature>